<dbReference type="Proteomes" id="UP000789920">
    <property type="component" value="Unassembled WGS sequence"/>
</dbReference>
<evidence type="ECO:0000313" key="1">
    <source>
        <dbReference type="EMBL" id="CAG8507812.1"/>
    </source>
</evidence>
<keyword evidence="2" id="KW-1185">Reference proteome</keyword>
<gene>
    <name evidence="1" type="ORF">RPERSI_LOCUS2118</name>
</gene>
<feature type="non-terminal residue" evidence="1">
    <location>
        <position position="1"/>
    </location>
</feature>
<evidence type="ECO:0000313" key="2">
    <source>
        <dbReference type="Proteomes" id="UP000789920"/>
    </source>
</evidence>
<proteinExistence type="predicted"/>
<comment type="caution">
    <text evidence="1">The sequence shown here is derived from an EMBL/GenBank/DDBJ whole genome shotgun (WGS) entry which is preliminary data.</text>
</comment>
<organism evidence="1 2">
    <name type="scientific">Racocetra persica</name>
    <dbReference type="NCBI Taxonomy" id="160502"/>
    <lineage>
        <taxon>Eukaryota</taxon>
        <taxon>Fungi</taxon>
        <taxon>Fungi incertae sedis</taxon>
        <taxon>Mucoromycota</taxon>
        <taxon>Glomeromycotina</taxon>
        <taxon>Glomeromycetes</taxon>
        <taxon>Diversisporales</taxon>
        <taxon>Gigasporaceae</taxon>
        <taxon>Racocetra</taxon>
    </lineage>
</organism>
<dbReference type="EMBL" id="CAJVQC010002226">
    <property type="protein sequence ID" value="CAG8507812.1"/>
    <property type="molecule type" value="Genomic_DNA"/>
</dbReference>
<sequence>LAALNYNGGHTAYSLFYIPVENNDNGCGDEIPIAQKGNIEAVDILLCELCNCNLLFGRKIFIRIGDFCQVAPVVSNARKAATILELIKSSPIWSKFEIYNLQQSIQDALDPEYSQLIDDIGDGISDEQVPLTLLNTTYRLEDAVNFIFPADVLNNPIIYLK</sequence>
<name>A0ACA9L466_9GLOM</name>
<reference evidence="1" key="1">
    <citation type="submission" date="2021-06" db="EMBL/GenBank/DDBJ databases">
        <authorList>
            <person name="Kallberg Y."/>
            <person name="Tangrot J."/>
            <person name="Rosling A."/>
        </authorList>
    </citation>
    <scope>NUCLEOTIDE SEQUENCE</scope>
    <source>
        <strain evidence="1">MA461A</strain>
    </source>
</reference>
<accession>A0ACA9L466</accession>
<protein>
    <submittedName>
        <fullName evidence="1">4218_t:CDS:1</fullName>
    </submittedName>
</protein>